<sequence>MKSKKSFVQIDFIDRKRQLFRFDSQQAVSLIGALWSPKQEPDELAAYVRSCAGGGIAGSSYFYRNPTMNREAYTYKGLSGRDADLLIA</sequence>
<dbReference type="AlphaFoldDB" id="A0A3R0CJL2"/>
<protein>
    <submittedName>
        <fullName evidence="1">Uncharacterized protein</fullName>
    </submittedName>
</protein>
<dbReference type="EMBL" id="RSMR01000027">
    <property type="protein sequence ID" value="MIK93842.1"/>
    <property type="molecule type" value="Genomic_DNA"/>
</dbReference>
<gene>
    <name evidence="1" type="ORF">KO51_20530</name>
</gene>
<comment type="caution">
    <text evidence="1">The sequence shown here is derived from an EMBL/GenBank/DDBJ whole genome shotgun (WGS) entry which is preliminary data.</text>
</comment>
<accession>A0A3R0CJL2</accession>
<proteinExistence type="predicted"/>
<reference evidence="1" key="1">
    <citation type="submission" date="2018-08" db="EMBL/GenBank/DDBJ databases">
        <authorList>
            <consortium name="GenomeTrakr network: Whole genome sequencing for foodborne pathogen traceback"/>
        </authorList>
    </citation>
    <scope>NUCLEOTIDE SEQUENCE [LARGE SCALE GENOMIC DNA]</scope>
    <source>
        <strain evidence="1">FLUFL-1338</strain>
    </source>
</reference>
<evidence type="ECO:0000313" key="1">
    <source>
        <dbReference type="EMBL" id="MIK93842.1"/>
    </source>
</evidence>
<dbReference type="Proteomes" id="UP000885283">
    <property type="component" value="Unassembled WGS sequence"/>
</dbReference>
<name>A0A3R0CJL2_SALER</name>
<organism evidence="1">
    <name type="scientific">Salmonella enterica</name>
    <name type="common">Salmonella choleraesuis</name>
    <dbReference type="NCBI Taxonomy" id="28901"/>
    <lineage>
        <taxon>Bacteria</taxon>
        <taxon>Pseudomonadati</taxon>
        <taxon>Pseudomonadota</taxon>
        <taxon>Gammaproteobacteria</taxon>
        <taxon>Enterobacterales</taxon>
        <taxon>Enterobacteriaceae</taxon>
        <taxon>Salmonella</taxon>
    </lineage>
</organism>